<keyword evidence="2" id="KW-0472">Membrane</keyword>
<feature type="transmembrane region" description="Helical" evidence="2">
    <location>
        <begin position="228"/>
        <end position="245"/>
    </location>
</feature>
<dbReference type="NCBIfam" id="TIGR00797">
    <property type="entry name" value="matE"/>
    <property type="match status" value="1"/>
</dbReference>
<accession>B5FE62</accession>
<name>B5FE62_ALIFM</name>
<keyword evidence="2" id="KW-1133">Transmembrane helix</keyword>
<dbReference type="InterPro" id="IPR050222">
    <property type="entry name" value="MATE_MdtK"/>
</dbReference>
<feature type="transmembrane region" description="Helical" evidence="2">
    <location>
        <begin position="128"/>
        <end position="145"/>
    </location>
</feature>
<dbReference type="PANTHER" id="PTHR43298:SF2">
    <property type="entry name" value="FMN_FAD EXPORTER YEEO-RELATED"/>
    <property type="match status" value="1"/>
</dbReference>
<feature type="transmembrane region" description="Helical" evidence="2">
    <location>
        <begin position="44"/>
        <end position="69"/>
    </location>
</feature>
<keyword evidence="2" id="KW-0812">Transmembrane</keyword>
<feature type="transmembrane region" description="Helical" evidence="2">
    <location>
        <begin position="90"/>
        <end position="108"/>
    </location>
</feature>
<keyword evidence="1" id="KW-0813">Transport</keyword>
<feature type="transmembrane region" description="Helical" evidence="2">
    <location>
        <begin position="251"/>
        <end position="272"/>
    </location>
</feature>
<dbReference type="GO" id="GO:0015297">
    <property type="term" value="F:antiporter activity"/>
    <property type="evidence" value="ECO:0007669"/>
    <property type="project" value="InterPro"/>
</dbReference>
<dbReference type="EMBL" id="CP001139">
    <property type="protein sequence ID" value="ACH66855.1"/>
    <property type="molecule type" value="Genomic_DNA"/>
</dbReference>
<feature type="transmembrane region" description="Helical" evidence="2">
    <location>
        <begin position="390"/>
        <end position="410"/>
    </location>
</feature>
<dbReference type="Pfam" id="PF01554">
    <property type="entry name" value="MatE"/>
    <property type="match status" value="2"/>
</dbReference>
<feature type="transmembrane region" description="Helical" evidence="2">
    <location>
        <begin position="313"/>
        <end position="330"/>
    </location>
</feature>
<feature type="transmembrane region" description="Helical" evidence="2">
    <location>
        <begin position="157"/>
        <end position="176"/>
    </location>
</feature>
<dbReference type="AlphaFoldDB" id="B5FE62"/>
<sequence length="461" mass="50428">MKKILTLAFPLIVSQLISMALVLTDVWMMSRLSVSALAGGGLGASVYFFIFIVASSTVGCVANLIAIAYGQRLARPEFGNQQIRLAIKGAVLLSVILSVILLFAFSYAPNVLRLAGQPEEMITLAMEYVDALKWAMFPSLILLVLRGLTSALGNVRSIMVMSVITVVFNVPISYVLTFQLGMGLYGLGLGTAIAALMVMLGYGLWVFKQQEYKPFAPWLNLEEYSIKLITPLLVMGLPIAVAALLEHGLIYGGTLMAGTISIASLALHQILLQCLSFTWNFNFGFSQAAAILVGRDFGANNVDGIKKTSQHSFVLVTVMSVFIAAVFIIWPESIADLFQLDNGENNMSALLTSVIWVVALCFVVDAWQLLAINLLRGMKIVSLPTVMTAIGYWVCGLPASCLVFNAYLWIKWHMGRDWYWLRSNGYSVIGAVVDIDCTSENSLSGNRELKLLYFKTLHKSG</sequence>
<dbReference type="InterPro" id="IPR002528">
    <property type="entry name" value="MATE_fam"/>
</dbReference>
<dbReference type="HOGENOM" id="CLU_012893_5_0_6"/>
<dbReference type="Proteomes" id="UP000001857">
    <property type="component" value="Chromosome I"/>
</dbReference>
<organism evidence="3 4">
    <name type="scientific">Aliivibrio fischeri (strain MJ11)</name>
    <name type="common">Vibrio fischeri</name>
    <dbReference type="NCBI Taxonomy" id="388396"/>
    <lineage>
        <taxon>Bacteria</taxon>
        <taxon>Pseudomonadati</taxon>
        <taxon>Pseudomonadota</taxon>
        <taxon>Gammaproteobacteria</taxon>
        <taxon>Vibrionales</taxon>
        <taxon>Vibrionaceae</taxon>
        <taxon>Aliivibrio</taxon>
    </lineage>
</organism>
<dbReference type="PANTHER" id="PTHR43298">
    <property type="entry name" value="MULTIDRUG RESISTANCE PROTEIN NORM-RELATED"/>
    <property type="match status" value="1"/>
</dbReference>
<dbReference type="GO" id="GO:0042910">
    <property type="term" value="F:xenobiotic transmembrane transporter activity"/>
    <property type="evidence" value="ECO:0007669"/>
    <property type="project" value="InterPro"/>
</dbReference>
<reference evidence="3 4" key="2">
    <citation type="journal article" date="2009" name="Nature">
        <title>A single regulatory gene is sufficient to alter bacterial host range.</title>
        <authorList>
            <person name="Mandel M.J."/>
            <person name="Wollenberg M.S."/>
            <person name="Stabb E.V."/>
            <person name="Visick K.L."/>
            <person name="Ruby E.G."/>
        </authorList>
    </citation>
    <scope>NUCLEOTIDE SEQUENCE [LARGE SCALE GENOMIC DNA]</scope>
    <source>
        <strain evidence="3 4">MJ11</strain>
    </source>
</reference>
<feature type="transmembrane region" description="Helical" evidence="2">
    <location>
        <begin position="350"/>
        <end position="370"/>
    </location>
</feature>
<proteinExistence type="predicted"/>
<dbReference type="KEGG" id="vfm:VFMJ11_1408"/>
<evidence type="ECO:0000256" key="1">
    <source>
        <dbReference type="ARBA" id="ARBA00022448"/>
    </source>
</evidence>
<protein>
    <submittedName>
        <fullName evidence="3">Mate efflux family protein</fullName>
    </submittedName>
</protein>
<evidence type="ECO:0000313" key="4">
    <source>
        <dbReference type="Proteomes" id="UP000001857"/>
    </source>
</evidence>
<dbReference type="GO" id="GO:0005886">
    <property type="term" value="C:plasma membrane"/>
    <property type="evidence" value="ECO:0007669"/>
    <property type="project" value="TreeGrafter"/>
</dbReference>
<reference evidence="4" key="1">
    <citation type="submission" date="2008-08" db="EMBL/GenBank/DDBJ databases">
        <title>Complete sequence of Vibrio fischeri strain MJ11.</title>
        <authorList>
            <person name="Mandel M.J."/>
            <person name="Stabb E.V."/>
            <person name="Ruby E.G."/>
            <person name="Ferriera S."/>
            <person name="Johnson J."/>
            <person name="Kravitz S."/>
            <person name="Beeson K."/>
            <person name="Sutton G."/>
            <person name="Rogers Y.-H."/>
            <person name="Friedman R."/>
            <person name="Frazier M."/>
            <person name="Venter J.C."/>
        </authorList>
    </citation>
    <scope>NUCLEOTIDE SEQUENCE [LARGE SCALE GENOMIC DNA]</scope>
    <source>
        <strain evidence="4">MJ11</strain>
    </source>
</reference>
<feature type="transmembrane region" description="Helical" evidence="2">
    <location>
        <begin position="182"/>
        <end position="207"/>
    </location>
</feature>
<evidence type="ECO:0000256" key="2">
    <source>
        <dbReference type="SAM" id="Phobius"/>
    </source>
</evidence>
<evidence type="ECO:0000313" key="3">
    <source>
        <dbReference type="EMBL" id="ACH66855.1"/>
    </source>
</evidence>
<gene>
    <name evidence="3" type="ordered locus">VFMJ11_1408</name>
</gene>